<evidence type="ECO:0000256" key="1">
    <source>
        <dbReference type="ARBA" id="ARBA00004253"/>
    </source>
</evidence>
<evidence type="ECO:0000256" key="7">
    <source>
        <dbReference type="ARBA" id="ARBA00022927"/>
    </source>
</evidence>
<dbReference type="AlphaFoldDB" id="A0A2N5U9S3"/>
<dbReference type="PROSITE" id="PS51257">
    <property type="entry name" value="PROKAR_LIPOPROTEIN"/>
    <property type="match status" value="1"/>
</dbReference>
<accession>A0A2N5U9S3</accession>
<dbReference type="PROSITE" id="PS50294">
    <property type="entry name" value="WD_REPEATS_REGION"/>
    <property type="match status" value="3"/>
</dbReference>
<feature type="repeat" description="WD" evidence="11">
    <location>
        <begin position="104"/>
        <end position="136"/>
    </location>
</feature>
<evidence type="ECO:0000256" key="8">
    <source>
        <dbReference type="ARBA" id="ARBA00023140"/>
    </source>
</evidence>
<evidence type="ECO:0000256" key="11">
    <source>
        <dbReference type="PROSITE-ProRule" id="PRU00221"/>
    </source>
</evidence>
<dbReference type="GO" id="GO:0005053">
    <property type="term" value="F:peroxisome matrix targeting signal-2 binding"/>
    <property type="evidence" value="ECO:0007669"/>
    <property type="project" value="InterPro"/>
</dbReference>
<dbReference type="EMBL" id="PGCJ01000277">
    <property type="protein sequence ID" value="PLW34428.1"/>
    <property type="molecule type" value="Genomic_DNA"/>
</dbReference>
<comment type="subcellular location">
    <subcellularLocation>
        <location evidence="2">Cytoplasm</location>
        <location evidence="2">Cytosol</location>
    </subcellularLocation>
    <subcellularLocation>
        <location evidence="1">Peroxisome matrix</location>
    </subcellularLocation>
</comment>
<proteinExistence type="inferred from homology"/>
<keyword evidence="6" id="KW-0677">Repeat</keyword>
<dbReference type="InterPro" id="IPR015943">
    <property type="entry name" value="WD40/YVTN_repeat-like_dom_sf"/>
</dbReference>
<dbReference type="PROSITE" id="PS00678">
    <property type="entry name" value="WD_REPEATS_1"/>
    <property type="match status" value="2"/>
</dbReference>
<evidence type="ECO:0000256" key="2">
    <source>
        <dbReference type="ARBA" id="ARBA00004514"/>
    </source>
</evidence>
<keyword evidence="4" id="KW-0963">Cytoplasm</keyword>
<dbReference type="GO" id="GO:0005782">
    <property type="term" value="C:peroxisomal matrix"/>
    <property type="evidence" value="ECO:0007669"/>
    <property type="project" value="UniProtKB-SubCell"/>
</dbReference>
<evidence type="ECO:0000313" key="12">
    <source>
        <dbReference type="EMBL" id="PLW34428.1"/>
    </source>
</evidence>
<evidence type="ECO:0000256" key="4">
    <source>
        <dbReference type="ARBA" id="ARBA00022490"/>
    </source>
</evidence>
<keyword evidence="7" id="KW-0653">Protein transport</keyword>
<feature type="repeat" description="WD" evidence="11">
    <location>
        <begin position="147"/>
        <end position="182"/>
    </location>
</feature>
<reference evidence="12 13" key="1">
    <citation type="submission" date="2017-11" db="EMBL/GenBank/DDBJ databases">
        <title>De novo assembly and phasing of dikaryotic genomes from two isolates of Puccinia coronata f. sp. avenae, the causal agent of oat crown rust.</title>
        <authorList>
            <person name="Miller M.E."/>
            <person name="Zhang Y."/>
            <person name="Omidvar V."/>
            <person name="Sperschneider J."/>
            <person name="Schwessinger B."/>
            <person name="Raley C."/>
            <person name="Palmer J.M."/>
            <person name="Garnica D."/>
            <person name="Upadhyaya N."/>
            <person name="Rathjen J."/>
            <person name="Taylor J.M."/>
            <person name="Park R.F."/>
            <person name="Dodds P.N."/>
            <person name="Hirsch C.D."/>
            <person name="Kianian S.F."/>
            <person name="Figueroa M."/>
        </authorList>
    </citation>
    <scope>NUCLEOTIDE SEQUENCE [LARGE SCALE GENOMIC DNA]</scope>
    <source>
        <strain evidence="12">12NC29</strain>
    </source>
</reference>
<gene>
    <name evidence="12" type="ORF">PCANC_20196</name>
</gene>
<organism evidence="12 13">
    <name type="scientific">Puccinia coronata f. sp. avenae</name>
    <dbReference type="NCBI Taxonomy" id="200324"/>
    <lineage>
        <taxon>Eukaryota</taxon>
        <taxon>Fungi</taxon>
        <taxon>Dikarya</taxon>
        <taxon>Basidiomycota</taxon>
        <taxon>Pucciniomycotina</taxon>
        <taxon>Pucciniomycetes</taxon>
        <taxon>Pucciniales</taxon>
        <taxon>Pucciniaceae</taxon>
        <taxon>Puccinia</taxon>
    </lineage>
</organism>
<dbReference type="GO" id="GO:0005829">
    <property type="term" value="C:cytosol"/>
    <property type="evidence" value="ECO:0007669"/>
    <property type="project" value="UniProtKB-SubCell"/>
</dbReference>
<keyword evidence="5 11" id="KW-0853">WD repeat</keyword>
<dbReference type="Proteomes" id="UP000235388">
    <property type="component" value="Unassembled WGS sequence"/>
</dbReference>
<evidence type="ECO:0000256" key="5">
    <source>
        <dbReference type="ARBA" id="ARBA00022574"/>
    </source>
</evidence>
<evidence type="ECO:0000256" key="9">
    <source>
        <dbReference type="ARBA" id="ARBA00024017"/>
    </source>
</evidence>
<feature type="repeat" description="WD" evidence="11">
    <location>
        <begin position="253"/>
        <end position="285"/>
    </location>
</feature>
<dbReference type="InterPro" id="IPR001680">
    <property type="entry name" value="WD40_rpt"/>
</dbReference>
<feature type="repeat" description="WD" evidence="11">
    <location>
        <begin position="321"/>
        <end position="355"/>
    </location>
</feature>
<evidence type="ECO:0000256" key="3">
    <source>
        <dbReference type="ARBA" id="ARBA00022448"/>
    </source>
</evidence>
<evidence type="ECO:0000256" key="6">
    <source>
        <dbReference type="ARBA" id="ARBA00022737"/>
    </source>
</evidence>
<dbReference type="InterPro" id="IPR036322">
    <property type="entry name" value="WD40_repeat_dom_sf"/>
</dbReference>
<protein>
    <recommendedName>
        <fullName evidence="10">Peroxin-7</fullName>
    </recommendedName>
</protein>
<keyword evidence="13" id="KW-1185">Reference proteome</keyword>
<dbReference type="PRINTS" id="PR00320">
    <property type="entry name" value="GPROTEINBRPT"/>
</dbReference>
<dbReference type="SMART" id="SM00320">
    <property type="entry name" value="WD40"/>
    <property type="match status" value="6"/>
</dbReference>
<keyword evidence="8" id="KW-0576">Peroxisome</keyword>
<dbReference type="Gene3D" id="2.130.10.10">
    <property type="entry name" value="YVTN repeat-like/Quinoprotein amine dehydrogenase"/>
    <property type="match status" value="1"/>
</dbReference>
<evidence type="ECO:0000313" key="13">
    <source>
        <dbReference type="Proteomes" id="UP000235388"/>
    </source>
</evidence>
<feature type="repeat" description="WD" evidence="11">
    <location>
        <begin position="60"/>
        <end position="94"/>
    </location>
</feature>
<dbReference type="Pfam" id="PF00400">
    <property type="entry name" value="WD40"/>
    <property type="match status" value="6"/>
</dbReference>
<evidence type="ECO:0000256" key="10">
    <source>
        <dbReference type="ARBA" id="ARBA00032565"/>
    </source>
</evidence>
<dbReference type="InterPro" id="IPR019775">
    <property type="entry name" value="WD40_repeat_CS"/>
</dbReference>
<comment type="similarity">
    <text evidence="9">Belongs to the WD repeat peroxin-7 family.</text>
</comment>
<dbReference type="GO" id="GO:0016558">
    <property type="term" value="P:protein import into peroxisome matrix"/>
    <property type="evidence" value="ECO:0007669"/>
    <property type="project" value="InterPro"/>
</dbReference>
<dbReference type="OrthoDB" id="273771at2759"/>
<dbReference type="PROSITE" id="PS50082">
    <property type="entry name" value="WD_REPEATS_2"/>
    <property type="match status" value="5"/>
</dbReference>
<dbReference type="InterPro" id="IPR044536">
    <property type="entry name" value="PEX7"/>
</dbReference>
<dbReference type="SUPFAM" id="SSF50978">
    <property type="entry name" value="WD40 repeat-like"/>
    <property type="match status" value="1"/>
</dbReference>
<dbReference type="PANTHER" id="PTHR46027:SF1">
    <property type="entry name" value="PEROXISOMAL TARGETING SIGNAL 2 RECEPTOR"/>
    <property type="match status" value="1"/>
</dbReference>
<dbReference type="STRING" id="200324.A0A2N5U9S3"/>
<name>A0A2N5U9S3_9BASI</name>
<sequence>MAKLIQRSSTPGFAGYSCAYSPFYSDKLAVATSANFGLIGNGRLHILLADPTRELRTEKIFDSQDGLYDLAWSEIHENQLVTASGDGSIKLWDIVLNDLPVQAWNEHKREVFCVDWNNLKKHLFVSASWDHLVKIWTPSRPGSIMTIPAHDSCVYSARFSPASGDILATCSSDGSLKTWDTRGPAGVPSVVIPCHTNEVLALDWNKYATHLVATASVDRTIQIHDLRKAAPHTSSTPHHHHHHRPNSCCVETLLGHQYAIRSLAWSPHSATTLASCGYDMTARVWMLPQLSASQENLTLPLPPPHPRPPSAAATPHNIAVHNAHKEFVFGLAWSFYHPGVLATASWDQEVHLWSA</sequence>
<dbReference type="PANTHER" id="PTHR46027">
    <property type="entry name" value="PEROXISOMAL TARGETING SIGNAL 2 RECEPTOR"/>
    <property type="match status" value="1"/>
</dbReference>
<keyword evidence="3" id="KW-0813">Transport</keyword>
<dbReference type="InterPro" id="IPR020472">
    <property type="entry name" value="WD40_PAC1"/>
</dbReference>
<comment type="caution">
    <text evidence="12">The sequence shown here is derived from an EMBL/GenBank/DDBJ whole genome shotgun (WGS) entry which is preliminary data.</text>
</comment>